<dbReference type="OrthoDB" id="2287188at2759"/>
<name>A0A2J7PBQ9_9NEOP</name>
<evidence type="ECO:0000259" key="1">
    <source>
        <dbReference type="Pfam" id="PF15865"/>
    </source>
</evidence>
<dbReference type="Pfam" id="PF24781">
    <property type="entry name" value="FANCA_helical"/>
    <property type="match status" value="1"/>
</dbReference>
<dbReference type="EMBL" id="NEVH01027078">
    <property type="protein sequence ID" value="PNF13765.1"/>
    <property type="molecule type" value="Genomic_DNA"/>
</dbReference>
<dbReference type="Proteomes" id="UP000235965">
    <property type="component" value="Unassembled WGS sequence"/>
</dbReference>
<sequence length="1082" mass="122016">MIVGLQAETLDVLKNVLQKGEVNWRLSLMCISTYVKFVPEGGRHMKGLIDWLLNKAFLNHNFSLLAAAFLIARQCCAEECAPWFTSYMSWFGTTFGSGSSWATHTSATQQTFEFFISFLTDIVPHEPPTCLRVHINKAPASPQSSLFLLRDYVTLAKTRLKDLNEAPGFGLLGPGFTTEQDIEHALKHFETHNGEVAQIVLSGSLFRRQHFEQEFLLKLLTPRVIPDTPDVKEKFIKRLHSMGKISHSLFSRYQDACLVEARIFQDALLSNSPETIPNLVDAREKFQESLQNLQESIKALYYQRESEKTCDKEETSHLSPSINNEFVNLSHCLHEMVGGTEKRESLGKHEPVPSADFVSGILDCNTEEWSQIVDQLMDVFVQCYSSVSGTLNLIWPNQYVRLFQPFRVLKIVLFHKLVKWCIDEVLPVSKLKAAAALLHSIEFLGSTVFPDVRHGDQDITFASYIAECLPLQNASQMSKCFRFAVEYMSYAESHLLNLKTSPEIHTCPSLKSSSNCMTENPFRKSPLLAEELTTVPVALARKYLYLYERYAFADRDQMMGTEMYQPDATNPWLWAPILAQAKMSCCVWFKQEANVNTYEDFLVSRHEYLLNRLTNSATFDSSNISQLASEILLTLHAMDCTQDTNRNTADCKSYQSWQSFHRDMTQALSTLIETYPLVGDAGSQPWLLNEWLTLDGKTHTAVCDKNFMRIVTVLQPWLLYSNSHFSSPDLHTVKCVANLVNTRLKDTLSDCNGFLNLSLVRYLLTGLSTTVVSGSKNMAHHIFSAIFDSCPALSLAARVHASTVLCIVQRFAASDMPSGTFSHILATLAMIKSKSLQEMALGTQAAKYWEVGLDVWLHQKHSPSLKTPVRRWVFFYTVLELGCQLQSGIISFKFDSGSISFQYNTKDVVQNNIITLLINELENDLSVIDTLDVIVQAEQLPFCGLSALSQNMMCVAAVLFLMLYNDLKETDSNKFLASGFDASLLCKVLLSCCTAWIKAGLPHSRIKKTLSESERNQKKMVTSPLVDKELLLGMKRGLSSILRTVSSRQTVRVPEIYITSIKHSELGNILGNILTQMGWSVR</sequence>
<evidence type="ECO:0000313" key="3">
    <source>
        <dbReference type="EMBL" id="PNF13765.1"/>
    </source>
</evidence>
<dbReference type="InterPro" id="IPR003516">
    <property type="entry name" value="FANCA"/>
</dbReference>
<proteinExistence type="predicted"/>
<evidence type="ECO:0000259" key="2">
    <source>
        <dbReference type="Pfam" id="PF24781"/>
    </source>
</evidence>
<organism evidence="3 4">
    <name type="scientific">Cryptotermes secundus</name>
    <dbReference type="NCBI Taxonomy" id="105785"/>
    <lineage>
        <taxon>Eukaryota</taxon>
        <taxon>Metazoa</taxon>
        <taxon>Ecdysozoa</taxon>
        <taxon>Arthropoda</taxon>
        <taxon>Hexapoda</taxon>
        <taxon>Insecta</taxon>
        <taxon>Pterygota</taxon>
        <taxon>Neoptera</taxon>
        <taxon>Polyneoptera</taxon>
        <taxon>Dictyoptera</taxon>
        <taxon>Blattodea</taxon>
        <taxon>Blattoidea</taxon>
        <taxon>Termitoidae</taxon>
        <taxon>Kalotermitidae</taxon>
        <taxon>Cryptotermitinae</taxon>
        <taxon>Cryptotermes</taxon>
    </lineage>
</organism>
<comment type="caution">
    <text evidence="3">The sequence shown here is derived from an EMBL/GenBank/DDBJ whole genome shotgun (WGS) entry which is preliminary data.</text>
</comment>
<keyword evidence="4" id="KW-1185">Reference proteome</keyword>
<dbReference type="PANTHER" id="PTHR12047:SF2">
    <property type="entry name" value="FANCONI ANEMIA GROUP A PROTEIN"/>
    <property type="match status" value="1"/>
</dbReference>
<gene>
    <name evidence="3" type="ORF">B7P43_G13145</name>
</gene>
<accession>A0A2J7PBQ9</accession>
<dbReference type="GO" id="GO:0036297">
    <property type="term" value="P:interstrand cross-link repair"/>
    <property type="evidence" value="ECO:0007669"/>
    <property type="project" value="InterPro"/>
</dbReference>
<dbReference type="PANTHER" id="PTHR12047">
    <property type="entry name" value="FANCONI ANEMIA GROUP A PROTEIN"/>
    <property type="match status" value="1"/>
</dbReference>
<reference evidence="3 4" key="1">
    <citation type="submission" date="2017-12" db="EMBL/GenBank/DDBJ databases">
        <title>Hemimetabolous genomes reveal molecular basis of termite eusociality.</title>
        <authorList>
            <person name="Harrison M.C."/>
            <person name="Jongepier E."/>
            <person name="Robertson H.M."/>
            <person name="Arning N."/>
            <person name="Bitard-Feildel T."/>
            <person name="Chao H."/>
            <person name="Childers C.P."/>
            <person name="Dinh H."/>
            <person name="Doddapaneni H."/>
            <person name="Dugan S."/>
            <person name="Gowin J."/>
            <person name="Greiner C."/>
            <person name="Han Y."/>
            <person name="Hu H."/>
            <person name="Hughes D.S.T."/>
            <person name="Huylmans A.-K."/>
            <person name="Kemena C."/>
            <person name="Kremer L.P.M."/>
            <person name="Lee S.L."/>
            <person name="Lopez-Ezquerra A."/>
            <person name="Mallet L."/>
            <person name="Monroy-Kuhn J.M."/>
            <person name="Moser A."/>
            <person name="Murali S.C."/>
            <person name="Muzny D.M."/>
            <person name="Otani S."/>
            <person name="Piulachs M.-D."/>
            <person name="Poelchau M."/>
            <person name="Qu J."/>
            <person name="Schaub F."/>
            <person name="Wada-Katsumata A."/>
            <person name="Worley K.C."/>
            <person name="Xie Q."/>
            <person name="Ylla G."/>
            <person name="Poulsen M."/>
            <person name="Gibbs R.A."/>
            <person name="Schal C."/>
            <person name="Richards S."/>
            <person name="Belles X."/>
            <person name="Korb J."/>
            <person name="Bornberg-Bauer E."/>
        </authorList>
    </citation>
    <scope>NUCLEOTIDE SEQUENCE [LARGE SCALE GENOMIC DNA]</scope>
    <source>
        <tissue evidence="3">Whole body</tissue>
    </source>
</reference>
<feature type="domain" description="Fanconi anaemia group A protein helical" evidence="2">
    <location>
        <begin position="178"/>
        <end position="257"/>
    </location>
</feature>
<dbReference type="InterPro" id="IPR031729">
    <property type="entry name" value="Fanconi_A_N"/>
</dbReference>
<protein>
    <submittedName>
        <fullName evidence="3">Uncharacterized protein</fullName>
    </submittedName>
</protein>
<evidence type="ECO:0000313" key="4">
    <source>
        <dbReference type="Proteomes" id="UP000235965"/>
    </source>
</evidence>
<dbReference type="AlphaFoldDB" id="A0A2J7PBQ9"/>
<dbReference type="Pfam" id="PF15865">
    <property type="entry name" value="Fanconi_A_N"/>
    <property type="match status" value="1"/>
</dbReference>
<dbReference type="GO" id="GO:0043240">
    <property type="term" value="C:Fanconi anaemia nuclear complex"/>
    <property type="evidence" value="ECO:0007669"/>
    <property type="project" value="InterPro"/>
</dbReference>
<dbReference type="InterPro" id="IPR055386">
    <property type="entry name" value="FANCA_helical"/>
</dbReference>
<feature type="domain" description="Fanconi anaemia group A protein N-terminal" evidence="1">
    <location>
        <begin position="7"/>
        <end position="164"/>
    </location>
</feature>